<feature type="compositionally biased region" description="Polar residues" evidence="1">
    <location>
        <begin position="274"/>
        <end position="287"/>
    </location>
</feature>
<sequence length="374" mass="41528">MPPNKNSRKYRIRAREIAQAQFKAGMALRAYAWDLIENHDGGNDDIEQIRTHVECGAHIATRLKPEALEKYRKFQKENAPPSYDELESMEWEDDPEMGERFTKAWPIMPTPFPDPATLVSYEDVVNFRVPERSARPQFSPSPVRELEPVLEPEPEPEDEPDDKPDDKPEDEAVSLPRGSKNSDSISTSTKRPQPDTSADDKEPSPKRARSAKSQSADRPPTRIRFINRAPAGGRLVEQPAAAPAQIPPHRQIFLKIKVPLPTSATPAQSTPSSHGVSQTAIKPSSENLKSEDPERKPSGRPTRIAKEKAINDITNQYEINQVTGRPVSRKRKATPGRGTSPSGGNIMARSMSLRQESSDVAMGVGVKHKLPGHL</sequence>
<proteinExistence type="predicted"/>
<dbReference type="EMBL" id="JAUEPO010000001">
    <property type="protein sequence ID" value="KAK3335188.1"/>
    <property type="molecule type" value="Genomic_DNA"/>
</dbReference>
<evidence type="ECO:0000313" key="2">
    <source>
        <dbReference type="EMBL" id="KAK3335188.1"/>
    </source>
</evidence>
<feature type="compositionally biased region" description="Polar residues" evidence="1">
    <location>
        <begin position="179"/>
        <end position="196"/>
    </location>
</feature>
<feature type="region of interest" description="Disordered" evidence="1">
    <location>
        <begin position="262"/>
        <end position="374"/>
    </location>
</feature>
<dbReference type="Proteomes" id="UP001286456">
    <property type="component" value="Unassembled WGS sequence"/>
</dbReference>
<evidence type="ECO:0000313" key="3">
    <source>
        <dbReference type="Proteomes" id="UP001286456"/>
    </source>
</evidence>
<protein>
    <submittedName>
        <fullName evidence="2">Uncharacterized protein</fullName>
    </submittedName>
</protein>
<accession>A0AAE0J1H7</accession>
<dbReference type="AlphaFoldDB" id="A0AAE0J1H7"/>
<gene>
    <name evidence="2" type="ORF">B0T19DRAFT_395074</name>
</gene>
<feature type="compositionally biased region" description="Basic and acidic residues" evidence="1">
    <location>
        <begin position="288"/>
        <end position="297"/>
    </location>
</feature>
<keyword evidence="3" id="KW-1185">Reference proteome</keyword>
<comment type="caution">
    <text evidence="2">The sequence shown here is derived from an EMBL/GenBank/DDBJ whole genome shotgun (WGS) entry which is preliminary data.</text>
</comment>
<evidence type="ECO:0000256" key="1">
    <source>
        <dbReference type="SAM" id="MobiDB-lite"/>
    </source>
</evidence>
<organism evidence="2 3">
    <name type="scientific">Cercophora scortea</name>
    <dbReference type="NCBI Taxonomy" id="314031"/>
    <lineage>
        <taxon>Eukaryota</taxon>
        <taxon>Fungi</taxon>
        <taxon>Dikarya</taxon>
        <taxon>Ascomycota</taxon>
        <taxon>Pezizomycotina</taxon>
        <taxon>Sordariomycetes</taxon>
        <taxon>Sordariomycetidae</taxon>
        <taxon>Sordariales</taxon>
        <taxon>Lasiosphaeriaceae</taxon>
        <taxon>Cercophora</taxon>
    </lineage>
</organism>
<feature type="compositionally biased region" description="Low complexity" evidence="1">
    <location>
        <begin position="238"/>
        <end position="248"/>
    </location>
</feature>
<reference evidence="2" key="2">
    <citation type="submission" date="2023-06" db="EMBL/GenBank/DDBJ databases">
        <authorList>
            <consortium name="Lawrence Berkeley National Laboratory"/>
            <person name="Haridas S."/>
            <person name="Hensen N."/>
            <person name="Bonometti L."/>
            <person name="Westerberg I."/>
            <person name="Brannstrom I.O."/>
            <person name="Guillou S."/>
            <person name="Cros-Aarteil S."/>
            <person name="Calhoun S."/>
            <person name="Kuo A."/>
            <person name="Mondo S."/>
            <person name="Pangilinan J."/>
            <person name="Riley R."/>
            <person name="Labutti K."/>
            <person name="Andreopoulos B."/>
            <person name="Lipzen A."/>
            <person name="Chen C."/>
            <person name="Yanf M."/>
            <person name="Daum C."/>
            <person name="Ng V."/>
            <person name="Clum A."/>
            <person name="Steindorff A."/>
            <person name="Ohm R."/>
            <person name="Martin F."/>
            <person name="Silar P."/>
            <person name="Natvig D."/>
            <person name="Lalanne C."/>
            <person name="Gautier V."/>
            <person name="Ament-Velasquez S.L."/>
            <person name="Kruys A."/>
            <person name="Hutchinson M.I."/>
            <person name="Powell A.J."/>
            <person name="Barry K."/>
            <person name="Miller A.N."/>
            <person name="Grigoriev I.V."/>
            <person name="Debuchy R."/>
            <person name="Gladieux P."/>
            <person name="Thoren M.H."/>
            <person name="Johannesson H."/>
        </authorList>
    </citation>
    <scope>NUCLEOTIDE SEQUENCE</scope>
    <source>
        <strain evidence="2">SMH4131-1</strain>
    </source>
</reference>
<feature type="compositionally biased region" description="Low complexity" evidence="1">
    <location>
        <begin position="262"/>
        <end position="273"/>
    </location>
</feature>
<reference evidence="2" key="1">
    <citation type="journal article" date="2023" name="Mol. Phylogenet. Evol.">
        <title>Genome-scale phylogeny and comparative genomics of the fungal order Sordariales.</title>
        <authorList>
            <person name="Hensen N."/>
            <person name="Bonometti L."/>
            <person name="Westerberg I."/>
            <person name="Brannstrom I.O."/>
            <person name="Guillou S."/>
            <person name="Cros-Aarteil S."/>
            <person name="Calhoun S."/>
            <person name="Haridas S."/>
            <person name="Kuo A."/>
            <person name="Mondo S."/>
            <person name="Pangilinan J."/>
            <person name="Riley R."/>
            <person name="LaButti K."/>
            <person name="Andreopoulos B."/>
            <person name="Lipzen A."/>
            <person name="Chen C."/>
            <person name="Yan M."/>
            <person name="Daum C."/>
            <person name="Ng V."/>
            <person name="Clum A."/>
            <person name="Steindorff A."/>
            <person name="Ohm R.A."/>
            <person name="Martin F."/>
            <person name="Silar P."/>
            <person name="Natvig D.O."/>
            <person name="Lalanne C."/>
            <person name="Gautier V."/>
            <person name="Ament-Velasquez S.L."/>
            <person name="Kruys A."/>
            <person name="Hutchinson M.I."/>
            <person name="Powell A.J."/>
            <person name="Barry K."/>
            <person name="Miller A.N."/>
            <person name="Grigoriev I.V."/>
            <person name="Debuchy R."/>
            <person name="Gladieux P."/>
            <person name="Hiltunen Thoren M."/>
            <person name="Johannesson H."/>
        </authorList>
    </citation>
    <scope>NUCLEOTIDE SEQUENCE</scope>
    <source>
        <strain evidence="2">SMH4131-1</strain>
    </source>
</reference>
<name>A0AAE0J1H7_9PEZI</name>
<feature type="region of interest" description="Disordered" evidence="1">
    <location>
        <begin position="133"/>
        <end position="248"/>
    </location>
</feature>
<feature type="compositionally biased region" description="Polar residues" evidence="1">
    <location>
        <begin position="312"/>
        <end position="323"/>
    </location>
</feature>
<feature type="compositionally biased region" description="Acidic residues" evidence="1">
    <location>
        <begin position="148"/>
        <end position="172"/>
    </location>
</feature>